<dbReference type="PANTHER" id="PTHR43133:SF51">
    <property type="entry name" value="RNA POLYMERASE SIGMA FACTOR"/>
    <property type="match status" value="1"/>
</dbReference>
<dbReference type="SUPFAM" id="SSF88946">
    <property type="entry name" value="Sigma2 domain of RNA polymerase sigma factors"/>
    <property type="match status" value="1"/>
</dbReference>
<dbReference type="OrthoDB" id="194771at2"/>
<dbReference type="AlphaFoldDB" id="A0A5R8KI39"/>
<organism evidence="6 7">
    <name type="scientific">Phragmitibacter flavus</name>
    <dbReference type="NCBI Taxonomy" id="2576071"/>
    <lineage>
        <taxon>Bacteria</taxon>
        <taxon>Pseudomonadati</taxon>
        <taxon>Verrucomicrobiota</taxon>
        <taxon>Verrucomicrobiia</taxon>
        <taxon>Verrucomicrobiales</taxon>
        <taxon>Verrucomicrobiaceae</taxon>
        <taxon>Phragmitibacter</taxon>
    </lineage>
</organism>
<name>A0A5R8KI39_9BACT</name>
<dbReference type="InterPro" id="IPR014284">
    <property type="entry name" value="RNA_pol_sigma-70_dom"/>
</dbReference>
<dbReference type="InterPro" id="IPR014331">
    <property type="entry name" value="RNA_pol_sigma70_ECF_RHOBA"/>
</dbReference>
<feature type="domain" description="RNA polymerase sigma-70 region 2" evidence="5">
    <location>
        <begin position="13"/>
        <end position="72"/>
    </location>
</feature>
<evidence type="ECO:0000256" key="3">
    <source>
        <dbReference type="ARBA" id="ARBA00023082"/>
    </source>
</evidence>
<dbReference type="SUPFAM" id="SSF88659">
    <property type="entry name" value="Sigma3 and sigma4 domains of RNA polymerase sigma factors"/>
    <property type="match status" value="1"/>
</dbReference>
<evidence type="ECO:0000256" key="4">
    <source>
        <dbReference type="ARBA" id="ARBA00023163"/>
    </source>
</evidence>
<dbReference type="Pfam" id="PF04542">
    <property type="entry name" value="Sigma70_r2"/>
    <property type="match status" value="1"/>
</dbReference>
<dbReference type="GO" id="GO:0006352">
    <property type="term" value="P:DNA-templated transcription initiation"/>
    <property type="evidence" value="ECO:0007669"/>
    <property type="project" value="InterPro"/>
</dbReference>
<protein>
    <submittedName>
        <fullName evidence="6">Sigma-70 family RNA polymerase sigma factor</fullName>
    </submittedName>
</protein>
<evidence type="ECO:0000256" key="2">
    <source>
        <dbReference type="ARBA" id="ARBA00023015"/>
    </source>
</evidence>
<comment type="similarity">
    <text evidence="1">Belongs to the sigma-70 factor family. ECF subfamily.</text>
</comment>
<dbReference type="NCBIfam" id="TIGR02989">
    <property type="entry name" value="Sig-70_gvs1"/>
    <property type="match status" value="1"/>
</dbReference>
<dbReference type="NCBIfam" id="TIGR02937">
    <property type="entry name" value="sigma70-ECF"/>
    <property type="match status" value="1"/>
</dbReference>
<keyword evidence="7" id="KW-1185">Reference proteome</keyword>
<dbReference type="RefSeq" id="WP_138085494.1">
    <property type="nucleotide sequence ID" value="NZ_VAUV01000005.1"/>
</dbReference>
<keyword evidence="2" id="KW-0805">Transcription regulation</keyword>
<keyword evidence="4" id="KW-0804">Transcription</keyword>
<reference evidence="6 7" key="1">
    <citation type="submission" date="2019-05" db="EMBL/GenBank/DDBJ databases">
        <title>Verrucobacter flavum gen. nov., sp. nov. a new member of the family Verrucomicrobiaceae.</title>
        <authorList>
            <person name="Szuroczki S."/>
            <person name="Abbaszade G."/>
            <person name="Szabo A."/>
            <person name="Felfoldi T."/>
            <person name="Schumann P."/>
            <person name="Boka K."/>
            <person name="Keki Z."/>
            <person name="Toumi M."/>
            <person name="Toth E."/>
        </authorList>
    </citation>
    <scope>NUCLEOTIDE SEQUENCE [LARGE SCALE GENOMIC DNA]</scope>
    <source>
        <strain evidence="6 7">MG-N-17</strain>
    </source>
</reference>
<dbReference type="GO" id="GO:0016987">
    <property type="term" value="F:sigma factor activity"/>
    <property type="evidence" value="ECO:0007669"/>
    <property type="project" value="UniProtKB-KW"/>
</dbReference>
<evidence type="ECO:0000313" key="7">
    <source>
        <dbReference type="Proteomes" id="UP000306196"/>
    </source>
</evidence>
<dbReference type="PANTHER" id="PTHR43133">
    <property type="entry name" value="RNA POLYMERASE ECF-TYPE SIGMA FACTO"/>
    <property type="match status" value="1"/>
</dbReference>
<dbReference type="Proteomes" id="UP000306196">
    <property type="component" value="Unassembled WGS sequence"/>
</dbReference>
<dbReference type="InterPro" id="IPR007627">
    <property type="entry name" value="RNA_pol_sigma70_r2"/>
</dbReference>
<comment type="caution">
    <text evidence="6">The sequence shown here is derived from an EMBL/GenBank/DDBJ whole genome shotgun (WGS) entry which is preliminary data.</text>
</comment>
<evidence type="ECO:0000256" key="1">
    <source>
        <dbReference type="ARBA" id="ARBA00010641"/>
    </source>
</evidence>
<dbReference type="InterPro" id="IPR039425">
    <property type="entry name" value="RNA_pol_sigma-70-like"/>
</dbReference>
<dbReference type="Gene3D" id="1.10.1740.10">
    <property type="match status" value="1"/>
</dbReference>
<gene>
    <name evidence="6" type="ORF">FEM03_07030</name>
</gene>
<accession>A0A5R8KI39</accession>
<sequence length="176" mass="20462">MADPDIHRALVPLLMRHERQVFAYIYTLVPNRHDAEDILQETSLTIYDKFAEFEQGTDFLSWAMRIAWWKVRAARQKYARSKVVFNDEVLEAIAATAVEMRQEMSPMQEALTGCLSKLNERDRRFILTRYERESGVERAAEMSGRSMQAAYKALMRLKQVLHDCVLNALSKEESLS</sequence>
<dbReference type="InterPro" id="IPR013324">
    <property type="entry name" value="RNA_pol_sigma_r3/r4-like"/>
</dbReference>
<evidence type="ECO:0000259" key="5">
    <source>
        <dbReference type="Pfam" id="PF04542"/>
    </source>
</evidence>
<proteinExistence type="inferred from homology"/>
<dbReference type="InterPro" id="IPR013325">
    <property type="entry name" value="RNA_pol_sigma_r2"/>
</dbReference>
<dbReference type="EMBL" id="VAUV01000005">
    <property type="protein sequence ID" value="TLD71279.1"/>
    <property type="molecule type" value="Genomic_DNA"/>
</dbReference>
<evidence type="ECO:0000313" key="6">
    <source>
        <dbReference type="EMBL" id="TLD71279.1"/>
    </source>
</evidence>
<keyword evidence="3" id="KW-0731">Sigma factor</keyword>